<name>A0A3B0SSJ8_9ZZZZ</name>
<dbReference type="SUPFAM" id="SSF54001">
    <property type="entry name" value="Cysteine proteinases"/>
    <property type="match status" value="1"/>
</dbReference>
<sequence length="222" mass="25085">MSVPAYLLPGVYIDSDARNIITYAKETTSGIDRDIDRAVALYYRIRDDFSYSPYVDYNNPDVFRASWTLDQKVGFCISKGAILAACARVLGIPARLGFADVKNHVTSERLRKFIGSDIMPWHAYTELFLERKWVKATPAFNLGLCRKFRIKPLEFDGRQDSIFHPFTEDGDKHMEYIRDLGSYADVPLNRIMTSFRALNPSILMSDFLKGDFAAEGAAEAGG</sequence>
<dbReference type="InterPro" id="IPR038765">
    <property type="entry name" value="Papain-like_cys_pep_sf"/>
</dbReference>
<organism evidence="2">
    <name type="scientific">hydrothermal vent metagenome</name>
    <dbReference type="NCBI Taxonomy" id="652676"/>
    <lineage>
        <taxon>unclassified sequences</taxon>
        <taxon>metagenomes</taxon>
        <taxon>ecological metagenomes</taxon>
    </lineage>
</organism>
<accession>A0A3B0SSJ8</accession>
<protein>
    <submittedName>
        <fullName evidence="2">Transglutaminase-like domain</fullName>
    </submittedName>
</protein>
<evidence type="ECO:0000259" key="1">
    <source>
        <dbReference type="Pfam" id="PF01841"/>
    </source>
</evidence>
<dbReference type="EMBL" id="UOEJ01000275">
    <property type="protein sequence ID" value="VAW07450.1"/>
    <property type="molecule type" value="Genomic_DNA"/>
</dbReference>
<dbReference type="Gene3D" id="3.10.620.30">
    <property type="match status" value="1"/>
</dbReference>
<dbReference type="PANTHER" id="PTHR33490">
    <property type="entry name" value="BLR5614 PROTEIN-RELATED"/>
    <property type="match status" value="1"/>
</dbReference>
<evidence type="ECO:0000313" key="2">
    <source>
        <dbReference type="EMBL" id="VAW07450.1"/>
    </source>
</evidence>
<dbReference type="PANTHER" id="PTHR33490:SF3">
    <property type="entry name" value="CONSERVED INTEGRAL MEMBRANE PROTEIN"/>
    <property type="match status" value="1"/>
</dbReference>
<gene>
    <name evidence="2" type="ORF">MNBD_ALPHA01-1008</name>
</gene>
<dbReference type="AlphaFoldDB" id="A0A3B0SSJ8"/>
<reference evidence="2" key="1">
    <citation type="submission" date="2018-06" db="EMBL/GenBank/DDBJ databases">
        <authorList>
            <person name="Zhirakovskaya E."/>
        </authorList>
    </citation>
    <scope>NUCLEOTIDE SEQUENCE</scope>
</reference>
<feature type="domain" description="Transglutaminase-like" evidence="1">
    <location>
        <begin position="22"/>
        <end position="138"/>
    </location>
</feature>
<dbReference type="Pfam" id="PF01841">
    <property type="entry name" value="Transglut_core"/>
    <property type="match status" value="1"/>
</dbReference>
<proteinExistence type="predicted"/>
<dbReference type="InterPro" id="IPR002931">
    <property type="entry name" value="Transglutaminase-like"/>
</dbReference>